<keyword evidence="6" id="KW-1185">Reference proteome</keyword>
<dbReference type="Proteomes" id="UP000597762">
    <property type="component" value="Unassembled WGS sequence"/>
</dbReference>
<dbReference type="OrthoDB" id="10029564at2759"/>
<evidence type="ECO:0000256" key="1">
    <source>
        <dbReference type="ARBA" id="ARBA00004316"/>
    </source>
</evidence>
<accession>A0A812BKW4</accession>
<evidence type="ECO:0000313" key="5">
    <source>
        <dbReference type="EMBL" id="CAE1240398.1"/>
    </source>
</evidence>
<dbReference type="GO" id="GO:0002142">
    <property type="term" value="C:stereocilia ankle link complex"/>
    <property type="evidence" value="ECO:0007669"/>
    <property type="project" value="TreeGrafter"/>
</dbReference>
<dbReference type="GO" id="GO:0005886">
    <property type="term" value="C:plasma membrane"/>
    <property type="evidence" value="ECO:0007669"/>
    <property type="project" value="TreeGrafter"/>
</dbReference>
<dbReference type="InterPro" id="IPR001478">
    <property type="entry name" value="PDZ"/>
</dbReference>
<evidence type="ECO:0000256" key="2">
    <source>
        <dbReference type="ARBA" id="ARBA00022737"/>
    </source>
</evidence>
<evidence type="ECO:0000256" key="3">
    <source>
        <dbReference type="ARBA" id="ARBA00023273"/>
    </source>
</evidence>
<dbReference type="Gene3D" id="2.30.42.10">
    <property type="match status" value="1"/>
</dbReference>
<keyword evidence="2" id="KW-0677">Repeat</keyword>
<feature type="domain" description="PDZ" evidence="4">
    <location>
        <begin position="93"/>
        <end position="165"/>
    </location>
</feature>
<keyword evidence="3" id="KW-0966">Cell projection</keyword>
<dbReference type="SUPFAM" id="SSF50156">
    <property type="entry name" value="PDZ domain-like"/>
    <property type="match status" value="1"/>
</dbReference>
<gene>
    <name evidence="5" type="ORF">SPHA_22310</name>
</gene>
<dbReference type="GO" id="GO:0032426">
    <property type="term" value="C:stereocilium tip"/>
    <property type="evidence" value="ECO:0007669"/>
    <property type="project" value="TreeGrafter"/>
</dbReference>
<dbReference type="InterPro" id="IPR036034">
    <property type="entry name" value="PDZ_sf"/>
</dbReference>
<name>A0A812BKW4_ACAPH</name>
<dbReference type="AlphaFoldDB" id="A0A812BKW4"/>
<organism evidence="5 6">
    <name type="scientific">Acanthosepion pharaonis</name>
    <name type="common">Pharaoh cuttlefish</name>
    <name type="synonym">Sepia pharaonis</name>
    <dbReference type="NCBI Taxonomy" id="158019"/>
    <lineage>
        <taxon>Eukaryota</taxon>
        <taxon>Metazoa</taxon>
        <taxon>Spiralia</taxon>
        <taxon>Lophotrochozoa</taxon>
        <taxon>Mollusca</taxon>
        <taxon>Cephalopoda</taxon>
        <taxon>Coleoidea</taxon>
        <taxon>Decapodiformes</taxon>
        <taxon>Sepiida</taxon>
        <taxon>Sepiina</taxon>
        <taxon>Sepiidae</taxon>
        <taxon>Acanthosepion</taxon>
    </lineage>
</organism>
<dbReference type="PANTHER" id="PTHR23116">
    <property type="entry name" value="PDZ DOMAIN CONTAINING WHIRLIN AND HARMONIN-RELATED"/>
    <property type="match status" value="1"/>
</dbReference>
<evidence type="ECO:0000259" key="4">
    <source>
        <dbReference type="PROSITE" id="PS50106"/>
    </source>
</evidence>
<sequence length="190" mass="21112">MVITKTANHTFSFSSDRASSFVLSYPVLYDGQWTPQLLLRQSLPVVTRVPKVNRPMGTSCSGRSGFFCDKHIETKEEKEKRLRKKYGNIPLQEVIIYKTMPTLGLAFEGGATSRQMLPRVVSIQSNGSTFHSHTALQVGSILLEVNNSSLVGIQHSEVAASIANAFLDETSDYMKFLITEPGWEIKIGTK</sequence>
<dbReference type="GO" id="GO:0005929">
    <property type="term" value="C:cilium"/>
    <property type="evidence" value="ECO:0007669"/>
    <property type="project" value="TreeGrafter"/>
</dbReference>
<proteinExistence type="predicted"/>
<protein>
    <recommendedName>
        <fullName evidence="4">PDZ domain-containing protein</fullName>
    </recommendedName>
</protein>
<dbReference type="PANTHER" id="PTHR23116:SF29">
    <property type="entry name" value="PDZ DOMAIN-CONTAINING PROTEIN 7"/>
    <property type="match status" value="1"/>
</dbReference>
<dbReference type="PROSITE" id="PS50106">
    <property type="entry name" value="PDZ"/>
    <property type="match status" value="1"/>
</dbReference>
<comment type="caution">
    <text evidence="5">The sequence shown here is derived from an EMBL/GenBank/DDBJ whole genome shotgun (WGS) entry which is preliminary data.</text>
</comment>
<reference evidence="5" key="1">
    <citation type="submission" date="2021-01" db="EMBL/GenBank/DDBJ databases">
        <authorList>
            <person name="Li R."/>
            <person name="Bekaert M."/>
        </authorList>
    </citation>
    <scope>NUCLEOTIDE SEQUENCE</scope>
    <source>
        <strain evidence="5">Farmed</strain>
    </source>
</reference>
<dbReference type="EMBL" id="CAHIKZ030000824">
    <property type="protein sequence ID" value="CAE1240398.1"/>
    <property type="molecule type" value="Genomic_DNA"/>
</dbReference>
<evidence type="ECO:0000313" key="6">
    <source>
        <dbReference type="Proteomes" id="UP000597762"/>
    </source>
</evidence>
<dbReference type="InterPro" id="IPR051844">
    <property type="entry name" value="USH2_Complex_Protein"/>
</dbReference>
<comment type="subcellular location">
    <subcellularLocation>
        <location evidence="1">Cell projection</location>
    </subcellularLocation>
</comment>